<dbReference type="Pfam" id="PF08818">
    <property type="entry name" value="DUF1801"/>
    <property type="match status" value="1"/>
</dbReference>
<dbReference type="SUPFAM" id="SSF159888">
    <property type="entry name" value="YdhG-like"/>
    <property type="match status" value="1"/>
</dbReference>
<dbReference type="EMBL" id="JAVDTI010000002">
    <property type="protein sequence ID" value="MDR6805048.1"/>
    <property type="molecule type" value="Genomic_DNA"/>
</dbReference>
<feature type="domain" description="YdhG-like" evidence="1">
    <location>
        <begin position="19"/>
        <end position="124"/>
    </location>
</feature>
<gene>
    <name evidence="2" type="ORF">J2W84_002094</name>
</gene>
<reference evidence="2 3" key="1">
    <citation type="submission" date="2023-07" db="EMBL/GenBank/DDBJ databases">
        <title>Sorghum-associated microbial communities from plants grown in Nebraska, USA.</title>
        <authorList>
            <person name="Schachtman D."/>
        </authorList>
    </citation>
    <scope>NUCLEOTIDE SEQUENCE [LARGE SCALE GENOMIC DNA]</scope>
    <source>
        <strain evidence="2 3">BE57</strain>
    </source>
</reference>
<evidence type="ECO:0000313" key="3">
    <source>
        <dbReference type="Proteomes" id="UP001264980"/>
    </source>
</evidence>
<comment type="caution">
    <text evidence="2">The sequence shown here is derived from an EMBL/GenBank/DDBJ whole genome shotgun (WGS) entry which is preliminary data.</text>
</comment>
<protein>
    <recommendedName>
        <fullName evidence="1">YdhG-like domain-containing protein</fullName>
    </recommendedName>
</protein>
<accession>A0ABU1QV58</accession>
<keyword evidence="3" id="KW-1185">Reference proteome</keyword>
<sequence length="131" mass="14936">MPLNKEVTRFLDELHHPLREEIEALRLVILEASALLEENIKWNGPNYSVGAEDRITMKIQPPKQIQLVFHRGVKVKEQPKERLVQDTSGLLVWRENDRAIASFKDKEAVEAGREALSAIVQAWIAATIETT</sequence>
<proteinExistence type="predicted"/>
<dbReference type="InterPro" id="IPR014922">
    <property type="entry name" value="YdhG-like"/>
</dbReference>
<evidence type="ECO:0000313" key="2">
    <source>
        <dbReference type="EMBL" id="MDR6805048.1"/>
    </source>
</evidence>
<organism evidence="2 3">
    <name type="scientific">Dyadobacter fermentans</name>
    <dbReference type="NCBI Taxonomy" id="94254"/>
    <lineage>
        <taxon>Bacteria</taxon>
        <taxon>Pseudomonadati</taxon>
        <taxon>Bacteroidota</taxon>
        <taxon>Cytophagia</taxon>
        <taxon>Cytophagales</taxon>
        <taxon>Spirosomataceae</taxon>
        <taxon>Dyadobacter</taxon>
    </lineage>
</organism>
<dbReference type="RefSeq" id="WP_309982469.1">
    <property type="nucleotide sequence ID" value="NZ_JAVDTI010000002.1"/>
</dbReference>
<name>A0ABU1QV58_9BACT</name>
<evidence type="ECO:0000259" key="1">
    <source>
        <dbReference type="Pfam" id="PF08818"/>
    </source>
</evidence>
<dbReference type="Proteomes" id="UP001264980">
    <property type="component" value="Unassembled WGS sequence"/>
</dbReference>